<evidence type="ECO:0000313" key="2">
    <source>
        <dbReference type="Proteomes" id="UP000499080"/>
    </source>
</evidence>
<reference evidence="1 2" key="1">
    <citation type="journal article" date="2019" name="Sci. Rep.">
        <title>Orb-weaving spider Araneus ventricosus genome elucidates the spidroin gene catalogue.</title>
        <authorList>
            <person name="Kono N."/>
            <person name="Nakamura H."/>
            <person name="Ohtoshi R."/>
            <person name="Moran D.A.P."/>
            <person name="Shinohara A."/>
            <person name="Yoshida Y."/>
            <person name="Fujiwara M."/>
            <person name="Mori M."/>
            <person name="Tomita M."/>
            <person name="Arakawa K."/>
        </authorList>
    </citation>
    <scope>NUCLEOTIDE SEQUENCE [LARGE SCALE GENOMIC DNA]</scope>
</reference>
<protein>
    <submittedName>
        <fullName evidence="1">Uncharacterized protein</fullName>
    </submittedName>
</protein>
<dbReference type="EMBL" id="BGPR01000756">
    <property type="protein sequence ID" value="GBM34317.1"/>
    <property type="molecule type" value="Genomic_DNA"/>
</dbReference>
<gene>
    <name evidence="1" type="ORF">AVEN_16417_1</name>
</gene>
<evidence type="ECO:0000313" key="1">
    <source>
        <dbReference type="EMBL" id="GBM34317.1"/>
    </source>
</evidence>
<keyword evidence="2" id="KW-1185">Reference proteome</keyword>
<comment type="caution">
    <text evidence="1">The sequence shown here is derived from an EMBL/GenBank/DDBJ whole genome shotgun (WGS) entry which is preliminary data.</text>
</comment>
<organism evidence="1 2">
    <name type="scientific">Araneus ventricosus</name>
    <name type="common">Orbweaver spider</name>
    <name type="synonym">Epeira ventricosa</name>
    <dbReference type="NCBI Taxonomy" id="182803"/>
    <lineage>
        <taxon>Eukaryota</taxon>
        <taxon>Metazoa</taxon>
        <taxon>Ecdysozoa</taxon>
        <taxon>Arthropoda</taxon>
        <taxon>Chelicerata</taxon>
        <taxon>Arachnida</taxon>
        <taxon>Araneae</taxon>
        <taxon>Araneomorphae</taxon>
        <taxon>Entelegynae</taxon>
        <taxon>Araneoidea</taxon>
        <taxon>Araneidae</taxon>
        <taxon>Araneus</taxon>
    </lineage>
</organism>
<proteinExistence type="predicted"/>
<sequence>MSREFGKLPISRCLLPKSELIRDFKSELITQLFSALRSLKPKFETPNSVLSPFFLLHSTFRFYPLPQGVELRLPFTPLDNSTPGRPTTNLPRSQWSNPTVGKVLGFCHHRSYTGVT</sequence>
<dbReference type="Proteomes" id="UP000499080">
    <property type="component" value="Unassembled WGS sequence"/>
</dbReference>
<accession>A0A4Y2F0M1</accession>
<name>A0A4Y2F0M1_ARAVE</name>
<dbReference type="AlphaFoldDB" id="A0A4Y2F0M1"/>